<dbReference type="EMBL" id="JALBGC010000006">
    <property type="protein sequence ID" value="MCI1189849.1"/>
    <property type="molecule type" value="Genomic_DNA"/>
</dbReference>
<protein>
    <submittedName>
        <fullName evidence="2">DUF4209 domain-containing protein</fullName>
    </submittedName>
</protein>
<comment type="caution">
    <text evidence="2">The sequence shown here is derived from an EMBL/GenBank/DDBJ whole genome shotgun (WGS) entry which is preliminary data.</text>
</comment>
<reference evidence="2" key="1">
    <citation type="submission" date="2022-03" db="EMBL/GenBank/DDBJ databases">
        <title>Bacterial whole genome sequence for Hymenobacter sp. DH14.</title>
        <authorList>
            <person name="Le V."/>
        </authorList>
    </citation>
    <scope>NUCLEOTIDE SEQUENCE</scope>
    <source>
        <strain evidence="2">DH14</strain>
    </source>
</reference>
<keyword evidence="3" id="KW-1185">Reference proteome</keyword>
<feature type="domain" description="DUF4209" evidence="1">
    <location>
        <begin position="518"/>
        <end position="607"/>
    </location>
</feature>
<evidence type="ECO:0000313" key="3">
    <source>
        <dbReference type="Proteomes" id="UP001139193"/>
    </source>
</evidence>
<dbReference type="AlphaFoldDB" id="A0A9X2AKH0"/>
<evidence type="ECO:0000259" key="1">
    <source>
        <dbReference type="Pfam" id="PF13910"/>
    </source>
</evidence>
<organism evidence="2 3">
    <name type="scientific">Hymenobacter cyanobacteriorum</name>
    <dbReference type="NCBI Taxonomy" id="2926463"/>
    <lineage>
        <taxon>Bacteria</taxon>
        <taxon>Pseudomonadati</taxon>
        <taxon>Bacteroidota</taxon>
        <taxon>Cytophagia</taxon>
        <taxon>Cytophagales</taxon>
        <taxon>Hymenobacteraceae</taxon>
        <taxon>Hymenobacter</taxon>
    </lineage>
</organism>
<dbReference type="Pfam" id="PF13910">
    <property type="entry name" value="DUF4209"/>
    <property type="match status" value="1"/>
</dbReference>
<dbReference type="RefSeq" id="WP_241938058.1">
    <property type="nucleotide sequence ID" value="NZ_JALBGC010000006.1"/>
</dbReference>
<name>A0A9X2AKH0_9BACT</name>
<accession>A0A9X2AKH0</accession>
<dbReference type="Proteomes" id="UP001139193">
    <property type="component" value="Unassembled WGS sequence"/>
</dbReference>
<proteinExistence type="predicted"/>
<sequence length="617" mass="71394">MQDLEQYLTYLDEASEDVKDVHAITEHLKEIAQYFEQDGQPEPAWQARINQEVIAAGKSLTQGIGYHISFTQRDENGVEREFGWPDTTAYGTREYTYIRERYDVWRNLYFRSEYGLFLFLRKQLRTNEEVKELADAFFRLGKLYQEKNAVDDGAKHYMVHALEAYQRAFYLANARKNDAAVGQLLRIIVSHLVAVHANWNLTTSLTLMVLARLTELFTEHFKALATADQAHELLAQNWRGVHQLALTYRHGAIELAELSSELAAKAGSDRDRWAVFQAQQYELLAQEAEQQPNLTAVTFVERALRIYRRLKDEPNSRRLEQEYQRLRTAFSLTKTSTPLPDDANQQLLQYIEETIAERDALGILQEVAMTPMFRRLDNVAEVARTQRDSFMAMFPSVIADKHGNTVQTFTTAEEKEQFQFLSTYGLLAQISTSVLVKLILEAFKADKLHATDVESYLRASWVGQPRWVESTGERELTHPLRLIMSGVNILFQELERWRQEPDYEPDFIACTDSLTLKVEYLLRYICARLGLPTFKLREGSEVIMEKLLDELLADLKSKLDEEDRFFIKFFLSEKVGQNLRNRVAHGLMDDTEYGVQNAFIVLAMILKLASYEFQPAQ</sequence>
<gene>
    <name evidence="2" type="ORF">MON38_20700</name>
</gene>
<evidence type="ECO:0000313" key="2">
    <source>
        <dbReference type="EMBL" id="MCI1189849.1"/>
    </source>
</evidence>
<dbReference type="InterPro" id="IPR025209">
    <property type="entry name" value="DUF4209"/>
</dbReference>